<evidence type="ECO:0000256" key="1">
    <source>
        <dbReference type="ARBA" id="ARBA00009625"/>
    </source>
</evidence>
<dbReference type="EMBL" id="CP089291">
    <property type="protein sequence ID" value="UOF91623.1"/>
    <property type="molecule type" value="Genomic_DNA"/>
</dbReference>
<keyword evidence="4" id="KW-0342">GTP-binding</keyword>
<evidence type="ECO:0000313" key="8">
    <source>
        <dbReference type="Proteomes" id="UP000830167"/>
    </source>
</evidence>
<feature type="domain" description="AAA+ ATPase" evidence="6">
    <location>
        <begin position="46"/>
        <end position="190"/>
    </location>
</feature>
<keyword evidence="8" id="KW-1185">Reference proteome</keyword>
<dbReference type="InterPro" id="IPR052040">
    <property type="entry name" value="GTPase/Isobutyryl-CoA_mutase"/>
</dbReference>
<organism evidence="7 8">
    <name type="scientific">Fodinisporobacter ferrooxydans</name>
    <dbReference type="NCBI Taxonomy" id="2901836"/>
    <lineage>
        <taxon>Bacteria</taxon>
        <taxon>Bacillati</taxon>
        <taxon>Bacillota</taxon>
        <taxon>Bacilli</taxon>
        <taxon>Bacillales</taxon>
        <taxon>Alicyclobacillaceae</taxon>
        <taxon>Fodinisporobacter</taxon>
    </lineage>
</organism>
<evidence type="ECO:0000256" key="2">
    <source>
        <dbReference type="ARBA" id="ARBA00022741"/>
    </source>
</evidence>
<evidence type="ECO:0000313" key="7">
    <source>
        <dbReference type="EMBL" id="UOF91623.1"/>
    </source>
</evidence>
<keyword evidence="3" id="KW-0378">Hydrolase</keyword>
<dbReference type="SUPFAM" id="SSF52540">
    <property type="entry name" value="P-loop containing nucleoside triphosphate hydrolases"/>
    <property type="match status" value="1"/>
</dbReference>
<keyword evidence="2" id="KW-0547">Nucleotide-binding</keyword>
<evidence type="ECO:0000256" key="5">
    <source>
        <dbReference type="ARBA" id="ARBA00023186"/>
    </source>
</evidence>
<sequence length="329" mass="35909">MEYTDRLIHGIRAGDRRAVARTITLIDNEDPIVDEIMAGLLPYSGNARVIGLTGPPGVGKSTLTDVLVRYLRQIGQNVGVIAVDPSSPFSGGAILGDRVRMNAHALDPYVFIRSMGTRGSLGGLSRSTKRAIQTLDAYGCDTILVETVGVGQSELDVMYTVQTVVVVTSPAAGDQIQAAKAGIMEVADIFVVNKSDLPGSDRTVRQIEDMLDLTHKAWRPPIVRTILPQYQNQPTFQKEDPIVSLWKAICGHAEFLQTDAATEVRKLKQAGQWVHLLLGELDRQVRAAQADLQKTIGQLPTHSYQLEQLAKKLAKTFIADLLGKKDNFS</sequence>
<evidence type="ECO:0000256" key="3">
    <source>
        <dbReference type="ARBA" id="ARBA00022801"/>
    </source>
</evidence>
<gene>
    <name evidence="7" type="primary">meaB</name>
    <name evidence="7" type="ORF">LSG31_05060</name>
</gene>
<reference evidence="7" key="1">
    <citation type="submission" date="2021-12" db="EMBL/GenBank/DDBJ databases">
        <title>Alicyclobacillaceae gen. nov., sp. nov., isolated from chalcocite enrichment system.</title>
        <authorList>
            <person name="Jiang Z."/>
        </authorList>
    </citation>
    <scope>NUCLEOTIDE SEQUENCE</scope>
    <source>
        <strain evidence="7">MYW30-H2</strain>
    </source>
</reference>
<dbReference type="InterPro" id="IPR027417">
    <property type="entry name" value="P-loop_NTPase"/>
</dbReference>
<dbReference type="Pfam" id="PF03308">
    <property type="entry name" value="MeaB"/>
    <property type="match status" value="1"/>
</dbReference>
<dbReference type="SMART" id="SM00382">
    <property type="entry name" value="AAA"/>
    <property type="match status" value="1"/>
</dbReference>
<dbReference type="Gene3D" id="3.40.50.300">
    <property type="entry name" value="P-loop containing nucleotide triphosphate hydrolases"/>
    <property type="match status" value="1"/>
</dbReference>
<comment type="similarity">
    <text evidence="1">Belongs to the SIMIBI class G3E GTPase family. ArgK/MeaB subfamily.</text>
</comment>
<keyword evidence="5" id="KW-0143">Chaperone</keyword>
<name>A0ABY4CQX8_9BACL</name>
<dbReference type="RefSeq" id="WP_347438317.1">
    <property type="nucleotide sequence ID" value="NZ_CP089291.1"/>
</dbReference>
<proteinExistence type="inferred from homology"/>
<protein>
    <submittedName>
        <fullName evidence="7">Methylmalonyl Co-A mutase-associated GTPase MeaB</fullName>
    </submittedName>
</protein>
<dbReference type="InterPro" id="IPR003593">
    <property type="entry name" value="AAA+_ATPase"/>
</dbReference>
<dbReference type="InterPro" id="IPR005129">
    <property type="entry name" value="GTPase_ArgK"/>
</dbReference>
<dbReference type="CDD" id="cd03114">
    <property type="entry name" value="MMAA-like"/>
    <property type="match status" value="1"/>
</dbReference>
<dbReference type="NCBIfam" id="TIGR00750">
    <property type="entry name" value="lao"/>
    <property type="match status" value="1"/>
</dbReference>
<accession>A0ABY4CQX8</accession>
<evidence type="ECO:0000259" key="6">
    <source>
        <dbReference type="SMART" id="SM00382"/>
    </source>
</evidence>
<dbReference type="PANTHER" id="PTHR43087:SF1">
    <property type="entry name" value="LAO_AO TRANSPORT SYSTEM ATPASE"/>
    <property type="match status" value="1"/>
</dbReference>
<dbReference type="Gene3D" id="1.20.5.170">
    <property type="match status" value="1"/>
</dbReference>
<dbReference type="Proteomes" id="UP000830167">
    <property type="component" value="Chromosome"/>
</dbReference>
<dbReference type="PANTHER" id="PTHR43087">
    <property type="entry name" value="LYSINE/ARGININE/ORNITHINE TRANSPORT SYSTEM KINASE"/>
    <property type="match status" value="1"/>
</dbReference>
<evidence type="ECO:0000256" key="4">
    <source>
        <dbReference type="ARBA" id="ARBA00023134"/>
    </source>
</evidence>